<comment type="subcellular location">
    <subcellularLocation>
        <location evidence="1">Cell membrane</location>
        <topology evidence="1">Single-pass membrane protein</topology>
    </subcellularLocation>
</comment>
<dbReference type="FunFam" id="3.30.200.20:FF:000661">
    <property type="entry name" value="Serine-threonine protein kinase plant-type"/>
    <property type="match status" value="1"/>
</dbReference>
<dbReference type="SUPFAM" id="SSF52047">
    <property type="entry name" value="RNI-like"/>
    <property type="match status" value="1"/>
</dbReference>
<evidence type="ECO:0000256" key="5">
    <source>
        <dbReference type="ARBA" id="ARBA00022527"/>
    </source>
</evidence>
<dbReference type="FunFam" id="3.80.10.10:FF:000317">
    <property type="entry name" value="Inactive leucine-rich repeat receptor-like protein kinase"/>
    <property type="match status" value="1"/>
</dbReference>
<evidence type="ECO:0000259" key="23">
    <source>
        <dbReference type="PROSITE" id="PS50011"/>
    </source>
</evidence>
<keyword evidence="7" id="KW-0433">Leucine-rich repeat</keyword>
<reference evidence="24 25" key="1">
    <citation type="journal article" date="2017" name="Front. Genet.">
        <title>Draft sequencing of the heterozygous diploid genome of Satsuma (Citrus unshiu Marc.) using a hybrid assembly approach.</title>
        <authorList>
            <person name="Shimizu T."/>
            <person name="Tanizawa Y."/>
            <person name="Mochizuki T."/>
            <person name="Nagasaki H."/>
            <person name="Yoshioka T."/>
            <person name="Toyoda A."/>
            <person name="Fujiyama A."/>
            <person name="Kaminuma E."/>
            <person name="Nakamura Y."/>
        </authorList>
    </citation>
    <scope>NUCLEOTIDE SEQUENCE [LARGE SCALE GENOMIC DNA]</scope>
    <source>
        <strain evidence="25">cv. Miyagawa wase</strain>
    </source>
</reference>
<dbReference type="InterPro" id="IPR013210">
    <property type="entry name" value="LRR_N_plant-typ"/>
</dbReference>
<evidence type="ECO:0000313" key="24">
    <source>
        <dbReference type="EMBL" id="GAY64807.1"/>
    </source>
</evidence>
<dbReference type="PANTHER" id="PTHR27008:SF398">
    <property type="entry name" value="PROTEIN KINASE DOMAIN-CONTAINING PROTEIN"/>
    <property type="match status" value="1"/>
</dbReference>
<evidence type="ECO:0000256" key="1">
    <source>
        <dbReference type="ARBA" id="ARBA00004162"/>
    </source>
</evidence>
<evidence type="ECO:0000256" key="9">
    <source>
        <dbReference type="ARBA" id="ARBA00022692"/>
    </source>
</evidence>
<keyword evidence="15 22" id="KW-1133">Transmembrane helix</keyword>
<evidence type="ECO:0000256" key="4">
    <source>
        <dbReference type="ARBA" id="ARBA00022475"/>
    </source>
</evidence>
<dbReference type="PRINTS" id="PR00019">
    <property type="entry name" value="LEURICHRPT"/>
</dbReference>
<evidence type="ECO:0000256" key="19">
    <source>
        <dbReference type="ARBA" id="ARBA00047899"/>
    </source>
</evidence>
<evidence type="ECO:0000256" key="10">
    <source>
        <dbReference type="ARBA" id="ARBA00022729"/>
    </source>
</evidence>
<keyword evidence="14 21" id="KW-0067">ATP-binding</keyword>
<dbReference type="SUPFAM" id="SSF52058">
    <property type="entry name" value="L domain-like"/>
    <property type="match status" value="1"/>
</dbReference>
<feature type="transmembrane region" description="Helical" evidence="22">
    <location>
        <begin position="690"/>
        <end position="711"/>
    </location>
</feature>
<dbReference type="InterPro" id="IPR055414">
    <property type="entry name" value="LRR_R13L4/SHOC2-like"/>
</dbReference>
<feature type="non-terminal residue" evidence="24">
    <location>
        <position position="1"/>
    </location>
</feature>
<dbReference type="GO" id="GO:0004674">
    <property type="term" value="F:protein serine/threonine kinase activity"/>
    <property type="evidence" value="ECO:0007669"/>
    <property type="project" value="UniProtKB-KW"/>
</dbReference>
<dbReference type="PROSITE" id="PS51450">
    <property type="entry name" value="LRR"/>
    <property type="match status" value="2"/>
</dbReference>
<sequence length="1035" mass="113287">SSNLLALPNQSKTAILYPPMEMIKVITVRSVIHCLLCLVITVAASNISTDQQALLALKDHITYDPTNLLGTNWTSNASICSWIGIICDVNSHKVTTLNLSSFNLQGTIPPEIANLSSLKSLDLSHNKLSSNIPSSIFTMSILKVLYLMDNQLSGSLSSFTFNTSSILDIRLSKNKLSGKLPENICNHLRYLKHLFLRENMFYGKIPSSLSKCKQLQELHLGYNNLSGAIPKEIGNLTVLQRISLINNKLHGEIPQEIGYLQNLDVLQLGFNNLTGVVPATIFNMSTLKEIFLYNNSLSGSLPSRIDLALPNLEFLNLGINSFSGTIPSSITNASKLILLEMGSNSFSGFIPSAIGNLRNLKLFDIFFNNLTSSTPELGFLSSLANCKKLRYLGLGGNPLDGFLPSSIGNLSLSLERLNIAFCNISGNIPKAIGNLSNLIVLSLGGNNLSGSIPVTFGGLQKLQGLDLAFNKLAGSIPDEICLLSRLNELDLNGNKISGSISSCLGNLTSLQYLNLGSNRFTFVIPSTFWNLKDILSFDISSNLLDGPISLAIGNLKAVVGIDLSRNNLSGNIPTTLEGLKSLQNISLAYNRLEGPIPESFGNMTSLESLDLSNNKISGSIPVSFEKLSYLKELNLSFNKLKGEIPRGGPFANFTAESFMGNELLCGLPNLQVPPCKHSQPRAQHKSKKTILLLVIFLPLSTTLVIAVALALKRGKRGTMLSNDIILSSQPTIRRFSYFELLRATDNFAENNIIGIGGFGSVYRARLEDGVEIAIKVFHPQCASTLKSFEAECEVIKNIRHRNLVKIISSCSNDDFKALVLEYMSNGSLEDCLHSSNCALNIFCRLNIMIDIASALEYLHFGHSTPIIHCDLKPSNVLLDEDMVAHLSDFGMAKLLSGEDESTMRTQTLATIGYMAPEYGIEGQISTRSDVYSYGIMLMETFTKKKPTDEIFVGELSLKRWVNDLLPVSLVEVVDKSLLSGEEKHFAAKEKCLLSIFSLALECTMESPEKRIDAKDTITRLLKIRDTLSKRIGNLS</sequence>
<dbReference type="Pfam" id="PF08263">
    <property type="entry name" value="LRRNT_2"/>
    <property type="match status" value="1"/>
</dbReference>
<evidence type="ECO:0000313" key="25">
    <source>
        <dbReference type="Proteomes" id="UP000236630"/>
    </source>
</evidence>
<evidence type="ECO:0000256" key="22">
    <source>
        <dbReference type="SAM" id="Phobius"/>
    </source>
</evidence>
<dbReference type="SMART" id="SM00365">
    <property type="entry name" value="LRR_SD22"/>
    <property type="match status" value="5"/>
</dbReference>
<evidence type="ECO:0000256" key="14">
    <source>
        <dbReference type="ARBA" id="ARBA00022840"/>
    </source>
</evidence>
<dbReference type="CDD" id="cd14066">
    <property type="entry name" value="STKc_IRAK"/>
    <property type="match status" value="1"/>
</dbReference>
<proteinExistence type="inferred from homology"/>
<dbReference type="InterPro" id="IPR001245">
    <property type="entry name" value="Ser-Thr/Tyr_kinase_cat_dom"/>
</dbReference>
<keyword evidence="16 22" id="KW-0472">Membrane</keyword>
<keyword evidence="18" id="KW-0325">Glycoprotein</keyword>
<keyword evidence="4" id="KW-1003">Cell membrane</keyword>
<keyword evidence="9 22" id="KW-0812">Transmembrane</keyword>
<feature type="domain" description="Protein kinase" evidence="23">
    <location>
        <begin position="747"/>
        <end position="1027"/>
    </location>
</feature>
<dbReference type="FunFam" id="3.80.10.10:FF:000095">
    <property type="entry name" value="LRR receptor-like serine/threonine-protein kinase GSO1"/>
    <property type="match status" value="1"/>
</dbReference>
<dbReference type="InterPro" id="IPR032675">
    <property type="entry name" value="LRR_dom_sf"/>
</dbReference>
<evidence type="ECO:0000256" key="13">
    <source>
        <dbReference type="ARBA" id="ARBA00022777"/>
    </source>
</evidence>
<evidence type="ECO:0000256" key="18">
    <source>
        <dbReference type="ARBA" id="ARBA00023180"/>
    </source>
</evidence>
<comment type="caution">
    <text evidence="24">The sequence shown here is derived from an EMBL/GenBank/DDBJ whole genome shotgun (WGS) entry which is preliminary data.</text>
</comment>
<dbReference type="AlphaFoldDB" id="A0A2H5QJK7"/>
<dbReference type="InterPro" id="IPR000719">
    <property type="entry name" value="Prot_kinase_dom"/>
</dbReference>
<evidence type="ECO:0000256" key="8">
    <source>
        <dbReference type="ARBA" id="ARBA00022679"/>
    </source>
</evidence>
<dbReference type="FunFam" id="3.80.10.10:FF:000129">
    <property type="entry name" value="Leucine-rich repeat receptor-like kinase"/>
    <property type="match status" value="1"/>
</dbReference>
<dbReference type="InterPro" id="IPR001611">
    <property type="entry name" value="Leu-rich_rpt"/>
</dbReference>
<keyword evidence="11" id="KW-0677">Repeat</keyword>
<dbReference type="EMBL" id="BDQV01000430">
    <property type="protein sequence ID" value="GAY64807.1"/>
    <property type="molecule type" value="Genomic_DNA"/>
</dbReference>
<dbReference type="Proteomes" id="UP000236630">
    <property type="component" value="Unassembled WGS sequence"/>
</dbReference>
<evidence type="ECO:0000256" key="15">
    <source>
        <dbReference type="ARBA" id="ARBA00022989"/>
    </source>
</evidence>
<evidence type="ECO:0000256" key="12">
    <source>
        <dbReference type="ARBA" id="ARBA00022741"/>
    </source>
</evidence>
<keyword evidence="8" id="KW-0808">Transferase</keyword>
<dbReference type="PROSITE" id="PS00108">
    <property type="entry name" value="PROTEIN_KINASE_ST"/>
    <property type="match status" value="1"/>
</dbReference>
<comment type="similarity">
    <text evidence="2">Belongs to the protein kinase superfamily. Ser/Thr protein kinase family.</text>
</comment>
<dbReference type="Pfam" id="PF00560">
    <property type="entry name" value="LRR_1"/>
    <property type="match status" value="3"/>
</dbReference>
<dbReference type="Pfam" id="PF23598">
    <property type="entry name" value="LRR_14"/>
    <property type="match status" value="1"/>
</dbReference>
<accession>A0A2H5QJK7</accession>
<keyword evidence="6" id="KW-0597">Phosphoprotein</keyword>
<dbReference type="PROSITE" id="PS50011">
    <property type="entry name" value="PROTEIN_KINASE_DOM"/>
    <property type="match status" value="1"/>
</dbReference>
<name>A0A2H5QJK7_CITUN</name>
<dbReference type="Gene3D" id="3.80.10.10">
    <property type="entry name" value="Ribonuclease Inhibitor"/>
    <property type="match status" value="4"/>
</dbReference>
<dbReference type="FunFam" id="1.10.510.10:FF:000358">
    <property type="entry name" value="Putative leucine-rich repeat receptor-like serine/threonine-protein kinase"/>
    <property type="match status" value="1"/>
</dbReference>
<dbReference type="PANTHER" id="PTHR27008">
    <property type="entry name" value="OS04G0122200 PROTEIN"/>
    <property type="match status" value="1"/>
</dbReference>
<dbReference type="Gene3D" id="1.10.510.10">
    <property type="entry name" value="Transferase(Phosphotransferase) domain 1"/>
    <property type="match status" value="1"/>
</dbReference>
<keyword evidence="17" id="KW-0675">Receptor</keyword>
<comment type="catalytic activity">
    <reaction evidence="20">
        <text>L-seryl-[protein] + ATP = O-phospho-L-seryl-[protein] + ADP + H(+)</text>
        <dbReference type="Rhea" id="RHEA:17989"/>
        <dbReference type="Rhea" id="RHEA-COMP:9863"/>
        <dbReference type="Rhea" id="RHEA-COMP:11604"/>
        <dbReference type="ChEBI" id="CHEBI:15378"/>
        <dbReference type="ChEBI" id="CHEBI:29999"/>
        <dbReference type="ChEBI" id="CHEBI:30616"/>
        <dbReference type="ChEBI" id="CHEBI:83421"/>
        <dbReference type="ChEBI" id="CHEBI:456216"/>
        <dbReference type="EC" id="2.7.11.1"/>
    </reaction>
</comment>
<keyword evidence="25" id="KW-1185">Reference proteome</keyword>
<evidence type="ECO:0000256" key="7">
    <source>
        <dbReference type="ARBA" id="ARBA00022614"/>
    </source>
</evidence>
<dbReference type="Pfam" id="PF13855">
    <property type="entry name" value="LRR_8"/>
    <property type="match status" value="1"/>
</dbReference>
<keyword evidence="12 21" id="KW-0547">Nucleotide-binding</keyword>
<dbReference type="Gene3D" id="3.30.200.20">
    <property type="entry name" value="Phosphorylase Kinase, domain 1"/>
    <property type="match status" value="1"/>
</dbReference>
<dbReference type="Pfam" id="PF07714">
    <property type="entry name" value="PK_Tyr_Ser-Thr"/>
    <property type="match status" value="1"/>
</dbReference>
<dbReference type="SMART" id="SM00220">
    <property type="entry name" value="S_TKc"/>
    <property type="match status" value="1"/>
</dbReference>
<dbReference type="InterPro" id="IPR008271">
    <property type="entry name" value="Ser/Thr_kinase_AS"/>
</dbReference>
<dbReference type="InterPro" id="IPR051809">
    <property type="entry name" value="Plant_receptor-like_S/T_kinase"/>
</dbReference>
<dbReference type="SMART" id="SM00369">
    <property type="entry name" value="LRR_TYP"/>
    <property type="match status" value="11"/>
</dbReference>
<dbReference type="InterPro" id="IPR011009">
    <property type="entry name" value="Kinase-like_dom_sf"/>
</dbReference>
<evidence type="ECO:0000256" key="20">
    <source>
        <dbReference type="ARBA" id="ARBA00048679"/>
    </source>
</evidence>
<keyword evidence="10" id="KW-0732">Signal</keyword>
<dbReference type="SUPFAM" id="SSF56112">
    <property type="entry name" value="Protein kinase-like (PK-like)"/>
    <property type="match status" value="1"/>
</dbReference>
<gene>
    <name evidence="24" type="ORF">CUMW_236350</name>
</gene>
<evidence type="ECO:0000256" key="11">
    <source>
        <dbReference type="ARBA" id="ARBA00022737"/>
    </source>
</evidence>
<comment type="catalytic activity">
    <reaction evidence="19">
        <text>L-threonyl-[protein] + ATP = O-phospho-L-threonyl-[protein] + ADP + H(+)</text>
        <dbReference type="Rhea" id="RHEA:46608"/>
        <dbReference type="Rhea" id="RHEA-COMP:11060"/>
        <dbReference type="Rhea" id="RHEA-COMP:11605"/>
        <dbReference type="ChEBI" id="CHEBI:15378"/>
        <dbReference type="ChEBI" id="CHEBI:30013"/>
        <dbReference type="ChEBI" id="CHEBI:30616"/>
        <dbReference type="ChEBI" id="CHEBI:61977"/>
        <dbReference type="ChEBI" id="CHEBI:456216"/>
        <dbReference type="EC" id="2.7.11.1"/>
    </reaction>
</comment>
<evidence type="ECO:0000256" key="6">
    <source>
        <dbReference type="ARBA" id="ARBA00022553"/>
    </source>
</evidence>
<feature type="binding site" evidence="21">
    <location>
        <position position="775"/>
    </location>
    <ligand>
        <name>ATP</name>
        <dbReference type="ChEBI" id="CHEBI:30616"/>
    </ligand>
</feature>
<protein>
    <recommendedName>
        <fullName evidence="3">non-specific serine/threonine protein kinase</fullName>
        <ecNumber evidence="3">2.7.11.1</ecNumber>
    </recommendedName>
</protein>
<evidence type="ECO:0000256" key="17">
    <source>
        <dbReference type="ARBA" id="ARBA00023170"/>
    </source>
</evidence>
<organism evidence="24 25">
    <name type="scientific">Citrus unshiu</name>
    <name type="common">Satsuma mandarin</name>
    <name type="synonym">Citrus nobilis var. unshiu</name>
    <dbReference type="NCBI Taxonomy" id="55188"/>
    <lineage>
        <taxon>Eukaryota</taxon>
        <taxon>Viridiplantae</taxon>
        <taxon>Streptophyta</taxon>
        <taxon>Embryophyta</taxon>
        <taxon>Tracheophyta</taxon>
        <taxon>Spermatophyta</taxon>
        <taxon>Magnoliopsida</taxon>
        <taxon>eudicotyledons</taxon>
        <taxon>Gunneridae</taxon>
        <taxon>Pentapetalae</taxon>
        <taxon>rosids</taxon>
        <taxon>malvids</taxon>
        <taxon>Sapindales</taxon>
        <taxon>Rutaceae</taxon>
        <taxon>Aurantioideae</taxon>
        <taxon>Citrus</taxon>
    </lineage>
</organism>
<dbReference type="EC" id="2.7.11.1" evidence="3"/>
<keyword evidence="5" id="KW-0723">Serine/threonine-protein kinase</keyword>
<dbReference type="GO" id="GO:0005524">
    <property type="term" value="F:ATP binding"/>
    <property type="evidence" value="ECO:0007669"/>
    <property type="project" value="UniProtKB-UniRule"/>
</dbReference>
<evidence type="ECO:0000256" key="3">
    <source>
        <dbReference type="ARBA" id="ARBA00012513"/>
    </source>
</evidence>
<keyword evidence="13" id="KW-0418">Kinase</keyword>
<dbReference type="InterPro" id="IPR003591">
    <property type="entry name" value="Leu-rich_rpt_typical-subtyp"/>
</dbReference>
<dbReference type="PROSITE" id="PS00107">
    <property type="entry name" value="PROTEIN_KINASE_ATP"/>
    <property type="match status" value="1"/>
</dbReference>
<evidence type="ECO:0000256" key="21">
    <source>
        <dbReference type="PROSITE-ProRule" id="PRU10141"/>
    </source>
</evidence>
<evidence type="ECO:0000256" key="16">
    <source>
        <dbReference type="ARBA" id="ARBA00023136"/>
    </source>
</evidence>
<evidence type="ECO:0000256" key="2">
    <source>
        <dbReference type="ARBA" id="ARBA00008684"/>
    </source>
</evidence>
<dbReference type="InterPro" id="IPR017441">
    <property type="entry name" value="Protein_kinase_ATP_BS"/>
</dbReference>
<dbReference type="GO" id="GO:0005886">
    <property type="term" value="C:plasma membrane"/>
    <property type="evidence" value="ECO:0007669"/>
    <property type="project" value="UniProtKB-SubCell"/>
</dbReference>